<gene>
    <name evidence="4" type="ORF">Pan216_02930</name>
</gene>
<name>A0A518AXL0_9BACT</name>
<dbReference type="EMBL" id="CP036279">
    <property type="protein sequence ID" value="QDU59465.1"/>
    <property type="molecule type" value="Genomic_DNA"/>
</dbReference>
<dbReference type="AlphaFoldDB" id="A0A518AXL0"/>
<dbReference type="Gene3D" id="3.30.2020.30">
    <property type="match status" value="1"/>
</dbReference>
<evidence type="ECO:0000256" key="2">
    <source>
        <dbReference type="ARBA" id="ARBA00023004"/>
    </source>
</evidence>
<reference evidence="4 5" key="1">
    <citation type="submission" date="2019-02" db="EMBL/GenBank/DDBJ databases">
        <title>Deep-cultivation of Planctomycetes and their phenomic and genomic characterization uncovers novel biology.</title>
        <authorList>
            <person name="Wiegand S."/>
            <person name="Jogler M."/>
            <person name="Boedeker C."/>
            <person name="Pinto D."/>
            <person name="Vollmers J."/>
            <person name="Rivas-Marin E."/>
            <person name="Kohn T."/>
            <person name="Peeters S.H."/>
            <person name="Heuer A."/>
            <person name="Rast P."/>
            <person name="Oberbeckmann S."/>
            <person name="Bunk B."/>
            <person name="Jeske O."/>
            <person name="Meyerdierks A."/>
            <person name="Storesund J.E."/>
            <person name="Kallscheuer N."/>
            <person name="Luecker S."/>
            <person name="Lage O.M."/>
            <person name="Pohl T."/>
            <person name="Merkel B.J."/>
            <person name="Hornburger P."/>
            <person name="Mueller R.-W."/>
            <person name="Bruemmer F."/>
            <person name="Labrenz M."/>
            <person name="Spormann A.M."/>
            <person name="Op den Camp H."/>
            <person name="Overmann J."/>
            <person name="Amann R."/>
            <person name="Jetten M.S.M."/>
            <person name="Mascher T."/>
            <person name="Medema M.H."/>
            <person name="Devos D.P."/>
            <person name="Kaster A.-K."/>
            <person name="Ovreas L."/>
            <person name="Rohde M."/>
            <person name="Galperin M.Y."/>
            <person name="Jogler C."/>
        </authorList>
    </citation>
    <scope>NUCLEOTIDE SEQUENCE [LARGE SCALE GENOMIC DNA]</scope>
    <source>
        <strain evidence="4 5">Pan216</strain>
    </source>
</reference>
<dbReference type="PANTHER" id="PTHR35303:SF5">
    <property type="entry name" value="OS02G0197800 PROTEIN"/>
    <property type="match status" value="1"/>
</dbReference>
<evidence type="ECO:0000313" key="4">
    <source>
        <dbReference type="EMBL" id="QDU59465.1"/>
    </source>
</evidence>
<accession>A0A518AXL0</accession>
<sequence length="112" mass="12351">MTSSAVPAKIQLDKVGRKLVILWSDGFRHDYPWELLRENCPSAGERTARADDSKDPLALLGSIPSSEMADLRMVGNYAICPIWADGHDVGIFTWEYLRQLATDDGVSESAIA</sequence>
<protein>
    <recommendedName>
        <fullName evidence="3">Gamma-butyrobetaine hydroxylase-like N-terminal domain-containing protein</fullName>
    </recommendedName>
</protein>
<evidence type="ECO:0000256" key="1">
    <source>
        <dbReference type="ARBA" id="ARBA00022723"/>
    </source>
</evidence>
<dbReference type="RefSeq" id="WP_419193139.1">
    <property type="nucleotide sequence ID" value="NZ_CP036279.1"/>
</dbReference>
<dbReference type="PANTHER" id="PTHR35303">
    <property type="entry name" value="OS02G0197800 PROTEIN"/>
    <property type="match status" value="1"/>
</dbReference>
<dbReference type="Proteomes" id="UP000317093">
    <property type="component" value="Chromosome"/>
</dbReference>
<dbReference type="Pfam" id="PF06155">
    <property type="entry name" value="GBBH-like_N"/>
    <property type="match status" value="1"/>
</dbReference>
<evidence type="ECO:0000313" key="5">
    <source>
        <dbReference type="Proteomes" id="UP000317093"/>
    </source>
</evidence>
<keyword evidence="1" id="KW-0479">Metal-binding</keyword>
<organism evidence="4 5">
    <name type="scientific">Kolteria novifilia</name>
    <dbReference type="NCBI Taxonomy" id="2527975"/>
    <lineage>
        <taxon>Bacteria</taxon>
        <taxon>Pseudomonadati</taxon>
        <taxon>Planctomycetota</taxon>
        <taxon>Planctomycetia</taxon>
        <taxon>Kolteriales</taxon>
        <taxon>Kolteriaceae</taxon>
        <taxon>Kolteria</taxon>
    </lineage>
</organism>
<dbReference type="InterPro" id="IPR010376">
    <property type="entry name" value="GBBH-like_N"/>
</dbReference>
<evidence type="ECO:0000259" key="3">
    <source>
        <dbReference type="Pfam" id="PF06155"/>
    </source>
</evidence>
<dbReference type="GO" id="GO:0046872">
    <property type="term" value="F:metal ion binding"/>
    <property type="evidence" value="ECO:0007669"/>
    <property type="project" value="UniProtKB-KW"/>
</dbReference>
<dbReference type="InterPro" id="IPR038492">
    <property type="entry name" value="GBBH-like_N_sf"/>
</dbReference>
<keyword evidence="2" id="KW-0408">Iron</keyword>
<proteinExistence type="predicted"/>
<feature type="domain" description="Gamma-butyrobetaine hydroxylase-like N-terminal" evidence="3">
    <location>
        <begin position="10"/>
        <end position="98"/>
    </location>
</feature>
<keyword evidence="5" id="KW-1185">Reference proteome</keyword>
<dbReference type="KEGG" id="knv:Pan216_02930"/>